<dbReference type="InterPro" id="IPR029063">
    <property type="entry name" value="SAM-dependent_MTases_sf"/>
</dbReference>
<dbReference type="EMBL" id="FTOA01000004">
    <property type="protein sequence ID" value="SIS87752.1"/>
    <property type="molecule type" value="Genomic_DNA"/>
</dbReference>
<sequence length="213" mass="22766">MTSAPLVDPSLTDPGAFWDKRFGAHHYVYGTRPNAFLCAQSSRLKPGMSVLAVGDGEGRNGVWLAQNGLMVSSVDASPEGVKKALQLALERQVTLQATCADLATWDWPQATFDAVVSVFLHLPPALRATAHRQMLAALRPGGLVILEAFRPEQLAHSSGGPRDLSLLYTADQLRADFAGADILLLDEAVPLLDEGPLHQGLAATVQLVARRPA</sequence>
<reference evidence="3 4" key="1">
    <citation type="submission" date="2017-01" db="EMBL/GenBank/DDBJ databases">
        <authorList>
            <person name="Mah S.A."/>
            <person name="Swanson W.J."/>
            <person name="Moy G.W."/>
            <person name="Vacquier V.D."/>
        </authorList>
    </citation>
    <scope>NUCLEOTIDE SEQUENCE [LARGE SCALE GENOMIC DNA]</scope>
    <source>
        <strain evidence="3 4">DSM 11589</strain>
    </source>
</reference>
<name>A0A1N7MNY5_9PROT</name>
<evidence type="ECO:0000256" key="1">
    <source>
        <dbReference type="ARBA" id="ARBA00022679"/>
    </source>
</evidence>
<dbReference type="RefSeq" id="WP_076400683.1">
    <property type="nucleotide sequence ID" value="NZ_FTOA01000004.1"/>
</dbReference>
<dbReference type="CDD" id="cd02440">
    <property type="entry name" value="AdoMet_MTases"/>
    <property type="match status" value="1"/>
</dbReference>
<organism evidence="3 4">
    <name type="scientific">Insolitispirillum peregrinum</name>
    <dbReference type="NCBI Taxonomy" id="80876"/>
    <lineage>
        <taxon>Bacteria</taxon>
        <taxon>Pseudomonadati</taxon>
        <taxon>Pseudomonadota</taxon>
        <taxon>Alphaproteobacteria</taxon>
        <taxon>Rhodospirillales</taxon>
        <taxon>Novispirillaceae</taxon>
        <taxon>Insolitispirillum</taxon>
    </lineage>
</organism>
<dbReference type="Gene3D" id="3.40.50.150">
    <property type="entry name" value="Vaccinia Virus protein VP39"/>
    <property type="match status" value="1"/>
</dbReference>
<evidence type="ECO:0000313" key="3">
    <source>
        <dbReference type="EMBL" id="SIS87752.1"/>
    </source>
</evidence>
<proteinExistence type="predicted"/>
<dbReference type="Pfam" id="PF13649">
    <property type="entry name" value="Methyltransf_25"/>
    <property type="match status" value="1"/>
</dbReference>
<evidence type="ECO:0000259" key="2">
    <source>
        <dbReference type="Pfam" id="PF13649"/>
    </source>
</evidence>
<protein>
    <submittedName>
        <fullName evidence="3">Methyltransferase domain-containing protein</fullName>
    </submittedName>
</protein>
<dbReference type="InterPro" id="IPR041698">
    <property type="entry name" value="Methyltransf_25"/>
</dbReference>
<dbReference type="OrthoDB" id="9786503at2"/>
<dbReference type="Proteomes" id="UP000185678">
    <property type="component" value="Unassembled WGS sequence"/>
</dbReference>
<dbReference type="GO" id="GO:0008168">
    <property type="term" value="F:methyltransferase activity"/>
    <property type="evidence" value="ECO:0007669"/>
    <property type="project" value="UniProtKB-KW"/>
</dbReference>
<keyword evidence="4" id="KW-1185">Reference proteome</keyword>
<dbReference type="GO" id="GO:0032259">
    <property type="term" value="P:methylation"/>
    <property type="evidence" value="ECO:0007669"/>
    <property type="project" value="UniProtKB-KW"/>
</dbReference>
<evidence type="ECO:0000313" key="4">
    <source>
        <dbReference type="Proteomes" id="UP000185678"/>
    </source>
</evidence>
<gene>
    <name evidence="3" type="ORF">SAMN05421779_104247</name>
</gene>
<dbReference type="PANTHER" id="PTHR43861:SF3">
    <property type="entry name" value="PUTATIVE (AFU_ORTHOLOGUE AFUA_2G14390)-RELATED"/>
    <property type="match status" value="1"/>
</dbReference>
<dbReference type="STRING" id="80876.SAMN05421779_104247"/>
<keyword evidence="1 3" id="KW-0808">Transferase</keyword>
<keyword evidence="3" id="KW-0489">Methyltransferase</keyword>
<dbReference type="SUPFAM" id="SSF53335">
    <property type="entry name" value="S-adenosyl-L-methionine-dependent methyltransferases"/>
    <property type="match status" value="1"/>
</dbReference>
<accession>A0A1N7MNY5</accession>
<feature type="domain" description="Methyltransferase" evidence="2">
    <location>
        <begin position="50"/>
        <end position="142"/>
    </location>
</feature>
<dbReference type="PANTHER" id="PTHR43861">
    <property type="entry name" value="TRANS-ACONITATE 2-METHYLTRANSFERASE-RELATED"/>
    <property type="match status" value="1"/>
</dbReference>
<dbReference type="AlphaFoldDB" id="A0A1N7MNY5"/>